<protein>
    <recommendedName>
        <fullName evidence="1">Amidohydrolase 3 domain-containing protein</fullName>
    </recommendedName>
</protein>
<sequence>MQHLPNVSYNFHAELEDTRSVTPVTGDPTQYETFLNSRLDHMEVSAVEMVADLCLQYKIRGFSLPDVSRIMSSNPAKLCNMEDRKGTIKIGCDADLVIWDPDSNFQVQEKNIYHKNKYCGKHAVRAICHALWLCCNALIGQQKMNPFKTFDLTPYLGFLLWGQVVATVIRGTLVYYKGKHVPQPTGQLILNHIVDPQEPISRYY</sequence>
<accession>A0ABN9KNB2</accession>
<dbReference type="PANTHER" id="PTHR43668:SF2">
    <property type="entry name" value="ALLANTOINASE"/>
    <property type="match status" value="1"/>
</dbReference>
<name>A0ABN9KNB2_9NEOB</name>
<dbReference type="PANTHER" id="PTHR43668">
    <property type="entry name" value="ALLANTOINASE"/>
    <property type="match status" value="1"/>
</dbReference>
<reference evidence="2" key="1">
    <citation type="submission" date="2023-07" db="EMBL/GenBank/DDBJ databases">
        <authorList>
            <person name="Stuckert A."/>
        </authorList>
    </citation>
    <scope>NUCLEOTIDE SEQUENCE</scope>
</reference>
<feature type="domain" description="Amidohydrolase 3" evidence="1">
    <location>
        <begin position="62"/>
        <end position="175"/>
    </location>
</feature>
<dbReference type="Gene3D" id="3.20.20.140">
    <property type="entry name" value="Metal-dependent hydrolases"/>
    <property type="match status" value="1"/>
</dbReference>
<dbReference type="Proteomes" id="UP001176940">
    <property type="component" value="Unassembled WGS sequence"/>
</dbReference>
<dbReference type="EMBL" id="CAUEEQ010000448">
    <property type="protein sequence ID" value="CAJ0916999.1"/>
    <property type="molecule type" value="Genomic_DNA"/>
</dbReference>
<evidence type="ECO:0000313" key="3">
    <source>
        <dbReference type="Proteomes" id="UP001176940"/>
    </source>
</evidence>
<keyword evidence="3" id="KW-1185">Reference proteome</keyword>
<proteinExistence type="predicted"/>
<dbReference type="SUPFAM" id="SSF51338">
    <property type="entry name" value="Composite domain of metallo-dependent hydrolases"/>
    <property type="match status" value="2"/>
</dbReference>
<comment type="caution">
    <text evidence="2">The sequence shown here is derived from an EMBL/GenBank/DDBJ whole genome shotgun (WGS) entry which is preliminary data.</text>
</comment>
<dbReference type="InterPro" id="IPR013108">
    <property type="entry name" value="Amidohydro_3"/>
</dbReference>
<dbReference type="InterPro" id="IPR011059">
    <property type="entry name" value="Metal-dep_hydrolase_composite"/>
</dbReference>
<gene>
    <name evidence="2" type="ORF">RIMI_LOCUS393250</name>
</gene>
<dbReference type="Pfam" id="PF07969">
    <property type="entry name" value="Amidohydro_3"/>
    <property type="match status" value="1"/>
</dbReference>
<evidence type="ECO:0000259" key="1">
    <source>
        <dbReference type="Pfam" id="PF07969"/>
    </source>
</evidence>
<dbReference type="InterPro" id="IPR050138">
    <property type="entry name" value="DHOase/Allantoinase_Hydrolase"/>
</dbReference>
<organism evidence="2 3">
    <name type="scientific">Ranitomeya imitator</name>
    <name type="common">mimic poison frog</name>
    <dbReference type="NCBI Taxonomy" id="111125"/>
    <lineage>
        <taxon>Eukaryota</taxon>
        <taxon>Metazoa</taxon>
        <taxon>Chordata</taxon>
        <taxon>Craniata</taxon>
        <taxon>Vertebrata</taxon>
        <taxon>Euteleostomi</taxon>
        <taxon>Amphibia</taxon>
        <taxon>Batrachia</taxon>
        <taxon>Anura</taxon>
        <taxon>Neobatrachia</taxon>
        <taxon>Hyloidea</taxon>
        <taxon>Dendrobatidae</taxon>
        <taxon>Dendrobatinae</taxon>
        <taxon>Ranitomeya</taxon>
    </lineage>
</organism>
<evidence type="ECO:0000313" key="2">
    <source>
        <dbReference type="EMBL" id="CAJ0916999.1"/>
    </source>
</evidence>